<evidence type="ECO:0000313" key="2">
    <source>
        <dbReference type="EMBL" id="KAB1643181.1"/>
    </source>
</evidence>
<reference evidence="2 3" key="1">
    <citation type="submission" date="2019-09" db="EMBL/GenBank/DDBJ databases">
        <title>Phylogeny of genus Pseudoclavibacter and closely related genus.</title>
        <authorList>
            <person name="Li Y."/>
        </authorList>
    </citation>
    <scope>NUCLEOTIDE SEQUENCE [LARGE SCALE GENOMIC DNA]</scope>
    <source>
        <strain evidence="2 3">KCTC 13959</strain>
    </source>
</reference>
<dbReference type="InterPro" id="IPR035897">
    <property type="entry name" value="Toll_tir_struct_dom_sf"/>
</dbReference>
<keyword evidence="3" id="KW-1185">Reference proteome</keyword>
<protein>
    <submittedName>
        <fullName evidence="2">TIR domain-containing protein</fullName>
    </submittedName>
</protein>
<dbReference type="Pfam" id="PF13676">
    <property type="entry name" value="TIR_2"/>
    <property type="match status" value="1"/>
</dbReference>
<dbReference type="EMBL" id="WBKB01000004">
    <property type="protein sequence ID" value="KAB1643181.1"/>
    <property type="molecule type" value="Genomic_DNA"/>
</dbReference>
<comment type="caution">
    <text evidence="2">The sequence shown here is derived from an EMBL/GenBank/DDBJ whole genome shotgun (WGS) entry which is preliminary data.</text>
</comment>
<gene>
    <name evidence="2" type="ORF">F8O05_08085</name>
</gene>
<proteinExistence type="predicted"/>
<sequence>MSRCTAPVLGHIRGGGADCPVHGGSSRYGYYERPQYTPTPAYTPPLRRIASYASRSGGGGSGGSSRARRTAVTYSTSEYQTLNPVREQVVQMAKTHSEARDLFLCHAWDDRRGAALELNNLLVELDVTVWFSEMDVPLGTSLIRKIDKGLAGSRAGIVLVTPSLFKSLNSDGIASQELSALLATDRVIPIVHGTTFDELRRFSPLLAARSGLDTASYSSLSEVATKLADTVLIDDLVSVSVDE</sequence>
<organism evidence="2 3">
    <name type="scientific">Gulosibacter chungangensis</name>
    <dbReference type="NCBI Taxonomy" id="979746"/>
    <lineage>
        <taxon>Bacteria</taxon>
        <taxon>Bacillati</taxon>
        <taxon>Actinomycetota</taxon>
        <taxon>Actinomycetes</taxon>
        <taxon>Micrococcales</taxon>
        <taxon>Microbacteriaceae</taxon>
        <taxon>Gulosibacter</taxon>
    </lineage>
</organism>
<dbReference type="GO" id="GO:0007165">
    <property type="term" value="P:signal transduction"/>
    <property type="evidence" value="ECO:0007669"/>
    <property type="project" value="InterPro"/>
</dbReference>
<dbReference type="InterPro" id="IPR000157">
    <property type="entry name" value="TIR_dom"/>
</dbReference>
<evidence type="ECO:0000313" key="3">
    <source>
        <dbReference type="Proteomes" id="UP000433493"/>
    </source>
</evidence>
<name>A0A7J5BAT8_9MICO</name>
<accession>A0A7J5BAT8</accession>
<dbReference type="SUPFAM" id="SSF52200">
    <property type="entry name" value="Toll/Interleukin receptor TIR domain"/>
    <property type="match status" value="1"/>
</dbReference>
<feature type="domain" description="TIR" evidence="1">
    <location>
        <begin position="103"/>
        <end position="194"/>
    </location>
</feature>
<dbReference type="Proteomes" id="UP000433493">
    <property type="component" value="Unassembled WGS sequence"/>
</dbReference>
<dbReference type="Gene3D" id="3.40.50.10140">
    <property type="entry name" value="Toll/interleukin-1 receptor homology (TIR) domain"/>
    <property type="match status" value="1"/>
</dbReference>
<evidence type="ECO:0000259" key="1">
    <source>
        <dbReference type="Pfam" id="PF13676"/>
    </source>
</evidence>
<dbReference type="AlphaFoldDB" id="A0A7J5BAT8"/>
<dbReference type="OrthoDB" id="7285215at2"/>